<dbReference type="EC" id="3.5.1.18" evidence="10"/>
<dbReference type="GO" id="GO:0006508">
    <property type="term" value="P:proteolysis"/>
    <property type="evidence" value="ECO:0007669"/>
    <property type="project" value="UniProtKB-KW"/>
</dbReference>
<keyword evidence="6" id="KW-0862">Zinc</keyword>
<dbReference type="PANTHER" id="PTHR43808:SF31">
    <property type="entry name" value="N-ACETYL-L-CITRULLINE DEACETYLASE"/>
    <property type="match status" value="1"/>
</dbReference>
<gene>
    <name evidence="10" type="primary">pepV</name>
    <name evidence="10" type="ordered locus">KVU_1400</name>
</gene>
<proteinExistence type="inferred from homology"/>
<dbReference type="AlphaFoldDB" id="F9Y8S0"/>
<keyword evidence="9" id="KW-0170">Cobalt</keyword>
<reference evidence="10 11" key="1">
    <citation type="journal article" date="2011" name="J. Bacteriol.">
        <title>Complete genome sequence of the industrial strain Ketogulonicigenium vulgare WSH-001.</title>
        <authorList>
            <person name="Liu L."/>
            <person name="Li Y."/>
            <person name="Zhang J."/>
            <person name="Zhou Z."/>
            <person name="Liu J."/>
            <person name="Li X."/>
            <person name="Zhou J."/>
            <person name="Du G."/>
            <person name="Wang L."/>
            <person name="Chen J."/>
        </authorList>
    </citation>
    <scope>NUCLEOTIDE SEQUENCE [LARGE SCALE GENOMIC DNA]</scope>
    <source>
        <strain evidence="10 11">WSH-001</strain>
    </source>
</reference>
<dbReference type="Pfam" id="PF01546">
    <property type="entry name" value="Peptidase_M20"/>
    <property type="match status" value="1"/>
</dbReference>
<name>F9Y8S0_KETVW</name>
<keyword evidence="4" id="KW-0479">Metal-binding</keyword>
<dbReference type="InterPro" id="IPR010964">
    <property type="entry name" value="M20A_pepV-rel"/>
</dbReference>
<dbReference type="InterPro" id="IPR036264">
    <property type="entry name" value="Bact_exopeptidase_dim_dom"/>
</dbReference>
<dbReference type="GO" id="GO:0008237">
    <property type="term" value="F:metallopeptidase activity"/>
    <property type="evidence" value="ECO:0007669"/>
    <property type="project" value="UniProtKB-KW"/>
</dbReference>
<evidence type="ECO:0000256" key="9">
    <source>
        <dbReference type="ARBA" id="ARBA00023285"/>
    </source>
</evidence>
<evidence type="ECO:0000256" key="4">
    <source>
        <dbReference type="ARBA" id="ARBA00022723"/>
    </source>
</evidence>
<dbReference type="Proteomes" id="UP000000692">
    <property type="component" value="Chromosome"/>
</dbReference>
<dbReference type="RefSeq" id="WP_014537832.1">
    <property type="nucleotide sequence ID" value="NC_017384.1"/>
</dbReference>
<keyword evidence="7" id="KW-0224">Dipeptidase</keyword>
<evidence type="ECO:0000256" key="6">
    <source>
        <dbReference type="ARBA" id="ARBA00022833"/>
    </source>
</evidence>
<dbReference type="InterPro" id="IPR001261">
    <property type="entry name" value="ArgE/DapE_CS"/>
</dbReference>
<dbReference type="NCBIfam" id="TIGR01887">
    <property type="entry name" value="dipeptidaselike"/>
    <property type="match status" value="1"/>
</dbReference>
<dbReference type="SUPFAM" id="SSF55031">
    <property type="entry name" value="Bacterial exopeptidase dimerisation domain"/>
    <property type="match status" value="1"/>
</dbReference>
<dbReference type="Gene3D" id="3.40.630.10">
    <property type="entry name" value="Zn peptidases"/>
    <property type="match status" value="1"/>
</dbReference>
<organism evidence="10 11">
    <name type="scientific">Ketogulonicigenium vulgare (strain WSH-001)</name>
    <dbReference type="NCBI Taxonomy" id="759362"/>
    <lineage>
        <taxon>Bacteria</taxon>
        <taxon>Pseudomonadati</taxon>
        <taxon>Pseudomonadota</taxon>
        <taxon>Alphaproteobacteria</taxon>
        <taxon>Rhodobacterales</taxon>
        <taxon>Roseobacteraceae</taxon>
        <taxon>Ketogulonicigenium</taxon>
    </lineage>
</organism>
<dbReference type="OrthoDB" id="9809784at2"/>
<dbReference type="PATRIC" id="fig|759362.5.peg.1450"/>
<dbReference type="SUPFAM" id="SSF53187">
    <property type="entry name" value="Zn-dependent exopeptidases"/>
    <property type="match status" value="1"/>
</dbReference>
<keyword evidence="3" id="KW-0645">Protease</keyword>
<sequence length="513" mass="54468">MERQYPAHPVPADLVPAAPTAAELALLAQLDAWFAAHRDEFIADLIDWVTYPSVSDDTQAAPGAPFGPDVAAVFERVLARAAELGFQTETHDGYAISVLGDPPSGAEEIGLASHLDVVPAGENWTIAPYEAFYRDGFVLGRGASDNKGPALVDLYLLRAFRDLGINLQHRLRVIYGGAEEVGMADLEHYAAHYPVPRLSIISDGGFPVNFAQKGNLIATIDFAAGPQLRGLKAGVAVNAVPATAGLVLAGLDPVTVLAATDRLPADLRSRLSVTAATGGTHLLVRGQSGHAAFPENTLNAITLLARALADSGLLDDPADQAAAVFLAQVLDTPWGDGTGTAIADDETGRLTQNGGIIAPYGDGLRLHIDIRYPVAADHETLLSALTRAASGVGGQVQTVRHAFPVYIERESPLVSLLQSTFNTFAEVDSVPFSMGGGTHARVLPNSITFGPGFGRDRVPVVNGVRTDSRPDFIPPENGFPHGPDEFVSIDNLWRGFRIYAITLIRLDKWLQHG</sequence>
<evidence type="ECO:0000256" key="5">
    <source>
        <dbReference type="ARBA" id="ARBA00022801"/>
    </source>
</evidence>
<keyword evidence="8" id="KW-0482">Metalloprotease</keyword>
<evidence type="ECO:0000256" key="3">
    <source>
        <dbReference type="ARBA" id="ARBA00022670"/>
    </source>
</evidence>
<comment type="cofactor">
    <cofactor evidence="1">
        <name>Zn(2+)</name>
        <dbReference type="ChEBI" id="CHEBI:29105"/>
    </cofactor>
</comment>
<dbReference type="InterPro" id="IPR002933">
    <property type="entry name" value="Peptidase_M20"/>
</dbReference>
<evidence type="ECO:0000256" key="7">
    <source>
        <dbReference type="ARBA" id="ARBA00022997"/>
    </source>
</evidence>
<dbReference type="GO" id="GO:0016805">
    <property type="term" value="F:dipeptidase activity"/>
    <property type="evidence" value="ECO:0007669"/>
    <property type="project" value="UniProtKB-KW"/>
</dbReference>
<dbReference type="GO" id="GO:0009014">
    <property type="term" value="F:succinyl-diaminopimelate desuccinylase activity"/>
    <property type="evidence" value="ECO:0007669"/>
    <property type="project" value="UniProtKB-EC"/>
</dbReference>
<dbReference type="eggNOG" id="COG0624">
    <property type="taxonomic scope" value="Bacteria"/>
</dbReference>
<dbReference type="HOGENOM" id="CLU_031786_0_0_5"/>
<comment type="similarity">
    <text evidence="2">Belongs to the peptidase M20A family.</text>
</comment>
<dbReference type="EMBL" id="CP002018">
    <property type="protein sequence ID" value="AEM41239.1"/>
    <property type="molecule type" value="Genomic_DNA"/>
</dbReference>
<protein>
    <submittedName>
        <fullName evidence="10">M20 family peptidase PepV</fullName>
        <ecNumber evidence="10">3.5.1.18</ecNumber>
    </submittedName>
</protein>
<dbReference type="GO" id="GO:0006526">
    <property type="term" value="P:L-arginine biosynthetic process"/>
    <property type="evidence" value="ECO:0007669"/>
    <property type="project" value="TreeGrafter"/>
</dbReference>
<dbReference type="PANTHER" id="PTHR43808">
    <property type="entry name" value="ACETYLORNITHINE DEACETYLASE"/>
    <property type="match status" value="1"/>
</dbReference>
<evidence type="ECO:0000313" key="10">
    <source>
        <dbReference type="EMBL" id="AEM41239.1"/>
    </source>
</evidence>
<evidence type="ECO:0000256" key="2">
    <source>
        <dbReference type="ARBA" id="ARBA00006247"/>
    </source>
</evidence>
<dbReference type="Gene3D" id="3.30.70.360">
    <property type="match status" value="2"/>
</dbReference>
<dbReference type="GO" id="GO:0008777">
    <property type="term" value="F:acetylornithine deacetylase activity"/>
    <property type="evidence" value="ECO:0007669"/>
    <property type="project" value="TreeGrafter"/>
</dbReference>
<evidence type="ECO:0000256" key="8">
    <source>
        <dbReference type="ARBA" id="ARBA00023049"/>
    </source>
</evidence>
<evidence type="ECO:0000256" key="1">
    <source>
        <dbReference type="ARBA" id="ARBA00001947"/>
    </source>
</evidence>
<keyword evidence="5 10" id="KW-0378">Hydrolase</keyword>
<dbReference type="GO" id="GO:0008270">
    <property type="term" value="F:zinc ion binding"/>
    <property type="evidence" value="ECO:0007669"/>
    <property type="project" value="InterPro"/>
</dbReference>
<evidence type="ECO:0000313" key="11">
    <source>
        <dbReference type="Proteomes" id="UP000000692"/>
    </source>
</evidence>
<dbReference type="InterPro" id="IPR050072">
    <property type="entry name" value="Peptidase_M20A"/>
</dbReference>
<accession>F9Y8S0</accession>
<dbReference type="KEGG" id="kvl:KVU_1400"/>
<dbReference type="PROSITE" id="PS00758">
    <property type="entry name" value="ARGE_DAPE_CPG2_1"/>
    <property type="match status" value="1"/>
</dbReference>
<keyword evidence="11" id="KW-1185">Reference proteome</keyword>